<dbReference type="eggNOG" id="COG3021">
    <property type="taxonomic scope" value="Bacteria"/>
</dbReference>
<dbReference type="Proteomes" id="UP000010471">
    <property type="component" value="Chromosome"/>
</dbReference>
<dbReference type="Gene3D" id="3.60.10.10">
    <property type="entry name" value="Endonuclease/exonuclease/phosphatase"/>
    <property type="match status" value="1"/>
</dbReference>
<dbReference type="InterPro" id="IPR005135">
    <property type="entry name" value="Endo/exonuclease/phosphatase"/>
</dbReference>
<dbReference type="OrthoDB" id="9796594at2"/>
<reference evidence="3 4" key="1">
    <citation type="submission" date="2012-06" db="EMBL/GenBank/DDBJ databases">
        <title>Finished chromosome of genome of Microcoleus sp. PCC 7113.</title>
        <authorList>
            <consortium name="US DOE Joint Genome Institute"/>
            <person name="Gugger M."/>
            <person name="Coursin T."/>
            <person name="Rippka R."/>
            <person name="Tandeau De Marsac N."/>
            <person name="Huntemann M."/>
            <person name="Wei C.-L."/>
            <person name="Han J."/>
            <person name="Detter J.C."/>
            <person name="Han C."/>
            <person name="Tapia R."/>
            <person name="Chen A."/>
            <person name="Kyrpides N."/>
            <person name="Mavromatis K."/>
            <person name="Markowitz V."/>
            <person name="Szeto E."/>
            <person name="Ivanova N."/>
            <person name="Pagani I."/>
            <person name="Pati A."/>
            <person name="Goodwin L."/>
            <person name="Nordberg H.P."/>
            <person name="Cantor M.N."/>
            <person name="Hua S.X."/>
            <person name="Woyke T."/>
            <person name="Kerfeld C.A."/>
        </authorList>
    </citation>
    <scope>NUCLEOTIDE SEQUENCE [LARGE SCALE GENOMIC DNA]</scope>
    <source>
        <strain evidence="3 4">PCC 7113</strain>
    </source>
</reference>
<evidence type="ECO:0000313" key="4">
    <source>
        <dbReference type="Proteomes" id="UP000010471"/>
    </source>
</evidence>
<evidence type="ECO:0000313" key="3">
    <source>
        <dbReference type="EMBL" id="AFZ16988.1"/>
    </source>
</evidence>
<dbReference type="HOGENOM" id="CLU_052333_0_2_3"/>
<evidence type="ECO:0000259" key="2">
    <source>
        <dbReference type="Pfam" id="PF03372"/>
    </source>
</evidence>
<dbReference type="Pfam" id="PF03372">
    <property type="entry name" value="Exo_endo_phos"/>
    <property type="match status" value="1"/>
</dbReference>
<gene>
    <name evidence="3" type="ORF">Mic7113_1095</name>
</gene>
<organism evidence="3 4">
    <name type="scientific">Allocoleopsis franciscana PCC 7113</name>
    <dbReference type="NCBI Taxonomy" id="1173027"/>
    <lineage>
        <taxon>Bacteria</taxon>
        <taxon>Bacillati</taxon>
        <taxon>Cyanobacteriota</taxon>
        <taxon>Cyanophyceae</taxon>
        <taxon>Coleofasciculales</taxon>
        <taxon>Coleofasciculaceae</taxon>
        <taxon>Allocoleopsis</taxon>
        <taxon>Allocoleopsis franciscana</taxon>
    </lineage>
</organism>
<feature type="transmembrane region" description="Helical" evidence="1">
    <location>
        <begin position="12"/>
        <end position="37"/>
    </location>
</feature>
<keyword evidence="4" id="KW-1185">Reference proteome</keyword>
<dbReference type="AlphaFoldDB" id="K9W9R0"/>
<dbReference type="KEGG" id="mic:Mic7113_1095"/>
<protein>
    <recommendedName>
        <fullName evidence="2">Endonuclease/exonuclease/phosphatase domain-containing protein</fullName>
    </recommendedName>
</protein>
<feature type="transmembrane region" description="Helical" evidence="1">
    <location>
        <begin position="49"/>
        <end position="66"/>
    </location>
</feature>
<keyword evidence="1" id="KW-1133">Transmembrane helix</keyword>
<keyword evidence="1" id="KW-0812">Transmembrane</keyword>
<dbReference type="SUPFAM" id="SSF56219">
    <property type="entry name" value="DNase I-like"/>
    <property type="match status" value="1"/>
</dbReference>
<dbReference type="STRING" id="1173027.Mic7113_1095"/>
<dbReference type="RefSeq" id="WP_015181148.1">
    <property type="nucleotide sequence ID" value="NC_019738.1"/>
</dbReference>
<feature type="transmembrane region" description="Helical" evidence="1">
    <location>
        <begin position="73"/>
        <end position="92"/>
    </location>
</feature>
<dbReference type="InterPro" id="IPR036691">
    <property type="entry name" value="Endo/exonu/phosph_ase_sf"/>
</dbReference>
<evidence type="ECO:0000256" key="1">
    <source>
        <dbReference type="SAM" id="Phobius"/>
    </source>
</evidence>
<accession>K9W9R0</accession>
<dbReference type="GO" id="GO:0003824">
    <property type="term" value="F:catalytic activity"/>
    <property type="evidence" value="ECO:0007669"/>
    <property type="project" value="InterPro"/>
</dbReference>
<feature type="domain" description="Endonuclease/exonuclease/phosphatase" evidence="2">
    <location>
        <begin position="108"/>
        <end position="325"/>
    </location>
</feature>
<sequence>MGIFNKNPGINPIIGLISYALFLGLIATTLISVVSSLRGNIFLELLSPFKFQYFLLTLFLCGLLLLTRNKKLIIIRLFCLSIILVEIAPWYIPQTGIEINNPTKLRVLSSNVNVENQKYSQVLSLVRREKPDIAVFMEIHQDWVKQLDTLKDILPYSIVKANPYNLGIALYSKRPLEKASFAFLGTTQNPSIVGKLNINGQIVSLVAAHPPPPIKSALFKARNQQLEAIGKYIKSVSTPVLVMGDLNITMWSPYYKRLMSQAGLKNARQGFGIVPTWPLKTDYPPYSKMPVLFTRLFSIPIDHCLISPQIKVAKIRAGSSVGSDHRPLITDLVLPDKKGYINFP</sequence>
<name>K9W9R0_9CYAN</name>
<proteinExistence type="predicted"/>
<dbReference type="EMBL" id="CP003630">
    <property type="protein sequence ID" value="AFZ16988.1"/>
    <property type="molecule type" value="Genomic_DNA"/>
</dbReference>
<keyword evidence="1" id="KW-0472">Membrane</keyword>